<accession>A0A9W6FVR2</accession>
<comment type="caution">
    <text evidence="1">The sequence shown here is derived from an EMBL/GenBank/DDBJ whole genome shotgun (WGS) entry which is preliminary data.</text>
</comment>
<reference evidence="1" key="1">
    <citation type="submission" date="2022-12" db="EMBL/GenBank/DDBJ databases">
        <title>Reference genome sequencing for broad-spectrum identification of bacterial and archaeal isolates by mass spectrometry.</title>
        <authorList>
            <person name="Sekiguchi Y."/>
            <person name="Tourlousse D.M."/>
        </authorList>
    </citation>
    <scope>NUCLEOTIDE SEQUENCE</scope>
    <source>
        <strain evidence="1">ASRB1</strain>
    </source>
</reference>
<dbReference type="RefSeq" id="WP_281795821.1">
    <property type="nucleotide sequence ID" value="NZ_BSDR01000001.1"/>
</dbReference>
<organism evidence="1 2">
    <name type="scientific">Desulforhabdus amnigena</name>
    <dbReference type="NCBI Taxonomy" id="40218"/>
    <lineage>
        <taxon>Bacteria</taxon>
        <taxon>Pseudomonadati</taxon>
        <taxon>Thermodesulfobacteriota</taxon>
        <taxon>Syntrophobacteria</taxon>
        <taxon>Syntrophobacterales</taxon>
        <taxon>Syntrophobacteraceae</taxon>
        <taxon>Desulforhabdus</taxon>
    </lineage>
</organism>
<gene>
    <name evidence="1" type="ORF">DAMNIGENAA_32180</name>
</gene>
<name>A0A9W6FVR2_9BACT</name>
<evidence type="ECO:0000313" key="1">
    <source>
        <dbReference type="EMBL" id="GLI35785.1"/>
    </source>
</evidence>
<evidence type="ECO:0000313" key="2">
    <source>
        <dbReference type="Proteomes" id="UP001144372"/>
    </source>
</evidence>
<dbReference type="EMBL" id="BSDR01000001">
    <property type="protein sequence ID" value="GLI35785.1"/>
    <property type="molecule type" value="Genomic_DNA"/>
</dbReference>
<protein>
    <submittedName>
        <fullName evidence="1">Uncharacterized protein</fullName>
    </submittedName>
</protein>
<keyword evidence="2" id="KW-1185">Reference proteome</keyword>
<dbReference type="AlphaFoldDB" id="A0A9W6FVR2"/>
<sequence length="58" mass="6699">MESQKLELIQKLEEKGMSITQAAEAMEFDAELLNLYFARDAYPVPKRILEKLAEIVKN</sequence>
<dbReference type="Proteomes" id="UP001144372">
    <property type="component" value="Unassembled WGS sequence"/>
</dbReference>
<proteinExistence type="predicted"/>